<protein>
    <submittedName>
        <fullName evidence="7">MFS domain-containing protein</fullName>
    </submittedName>
</protein>
<dbReference type="WBParaSite" id="scf7180000423453.g11027">
    <property type="protein sequence ID" value="scf7180000423453.g11027"/>
    <property type="gene ID" value="scf7180000423453.g11027"/>
</dbReference>
<evidence type="ECO:0000256" key="3">
    <source>
        <dbReference type="ARBA" id="ARBA00022989"/>
    </source>
</evidence>
<dbReference type="AlphaFoldDB" id="A0A915P9M7"/>
<proteinExistence type="predicted"/>
<feature type="transmembrane region" description="Helical" evidence="5">
    <location>
        <begin position="241"/>
        <end position="265"/>
    </location>
</feature>
<feature type="transmembrane region" description="Helical" evidence="5">
    <location>
        <begin position="337"/>
        <end position="356"/>
    </location>
</feature>
<accession>A0A915P9M7</accession>
<dbReference type="SUPFAM" id="SSF103473">
    <property type="entry name" value="MFS general substrate transporter"/>
    <property type="match status" value="1"/>
</dbReference>
<evidence type="ECO:0000256" key="5">
    <source>
        <dbReference type="SAM" id="Phobius"/>
    </source>
</evidence>
<dbReference type="PANTHER" id="PTHR10924">
    <property type="entry name" value="MAJOR FACILITATOR SUPERFAMILY PROTEIN-RELATED"/>
    <property type="match status" value="1"/>
</dbReference>
<feature type="transmembrane region" description="Helical" evidence="5">
    <location>
        <begin position="181"/>
        <end position="201"/>
    </location>
</feature>
<feature type="transmembrane region" description="Helical" evidence="5">
    <location>
        <begin position="207"/>
        <end position="229"/>
    </location>
</feature>
<dbReference type="InterPro" id="IPR049680">
    <property type="entry name" value="FLVCR1-2_SLC49-like"/>
</dbReference>
<organism evidence="6 7">
    <name type="scientific">Meloidogyne floridensis</name>
    <dbReference type="NCBI Taxonomy" id="298350"/>
    <lineage>
        <taxon>Eukaryota</taxon>
        <taxon>Metazoa</taxon>
        <taxon>Ecdysozoa</taxon>
        <taxon>Nematoda</taxon>
        <taxon>Chromadorea</taxon>
        <taxon>Rhabditida</taxon>
        <taxon>Tylenchina</taxon>
        <taxon>Tylenchomorpha</taxon>
        <taxon>Tylenchoidea</taxon>
        <taxon>Meloidogynidae</taxon>
        <taxon>Meloidogyninae</taxon>
        <taxon>Meloidogyne</taxon>
    </lineage>
</organism>
<reference evidence="7" key="1">
    <citation type="submission" date="2022-11" db="UniProtKB">
        <authorList>
            <consortium name="WormBaseParasite"/>
        </authorList>
    </citation>
    <scope>IDENTIFICATION</scope>
</reference>
<sequence>MRQRTREIVDLQMEKDKLRYSNKERIPSLNECFSHLNLCAINPKAGKWNTSNSIKTTAKPLLTSIIQYNLDIFKNVEDKRSVEEWFNYAEKKCENGEFCLNPLISVREQWIAFAPLHDAVQDFYCINFINNNSRGELEENGSSGCDVETWISQIFQIVGVLTGLFGMYITDRYGIRVSCHLGAALNLCGAIIRFISSLPLLEESARLPFLYFGQIIAAMSQPFFLCLSPKSSSNNSQQTELLILYVNLLLMILSAFTMIFCLLVTRQKPPTPPSASSDCDKPEFSNGLFLLFNSRTFLIQTLTFGMAFALQWSIFFTASKQLVVLGFDNNKISSGDLLAFSAFAGTLSTIFGGWIVDRTKKFNEFIKCSYIGIAITATSLNFVRNIRIFTIPVFPISLELGVESTFPVAEASSSGILVIAGQLQLFLLTFTMQSLESVEWIYGDKRNYKLAIDFWTLSAVLGAIFAFLLLRPRYNRLEYERNVKIQIN</sequence>
<dbReference type="Gene3D" id="1.20.1250.20">
    <property type="entry name" value="MFS general substrate transporter like domains"/>
    <property type="match status" value="1"/>
</dbReference>
<evidence type="ECO:0000256" key="4">
    <source>
        <dbReference type="ARBA" id="ARBA00023136"/>
    </source>
</evidence>
<evidence type="ECO:0000313" key="6">
    <source>
        <dbReference type="Proteomes" id="UP000887560"/>
    </source>
</evidence>
<dbReference type="Proteomes" id="UP000887560">
    <property type="component" value="Unplaced"/>
</dbReference>
<feature type="transmembrane region" description="Helical" evidence="5">
    <location>
        <begin position="297"/>
        <end position="316"/>
    </location>
</feature>
<name>A0A915P9M7_9BILA</name>
<dbReference type="GO" id="GO:0016020">
    <property type="term" value="C:membrane"/>
    <property type="evidence" value="ECO:0007669"/>
    <property type="project" value="UniProtKB-SubCell"/>
</dbReference>
<evidence type="ECO:0000313" key="7">
    <source>
        <dbReference type="WBParaSite" id="scf7180000423453.g11027"/>
    </source>
</evidence>
<keyword evidence="6" id="KW-1185">Reference proteome</keyword>
<comment type="subcellular location">
    <subcellularLocation>
        <location evidence="1">Membrane</location>
        <topology evidence="1">Multi-pass membrane protein</topology>
    </subcellularLocation>
</comment>
<keyword evidence="4 5" id="KW-0472">Membrane</keyword>
<evidence type="ECO:0000256" key="2">
    <source>
        <dbReference type="ARBA" id="ARBA00022692"/>
    </source>
</evidence>
<dbReference type="InterPro" id="IPR036259">
    <property type="entry name" value="MFS_trans_sf"/>
</dbReference>
<keyword evidence="3 5" id="KW-1133">Transmembrane helix</keyword>
<keyword evidence="2 5" id="KW-0812">Transmembrane</keyword>
<feature type="transmembrane region" description="Helical" evidence="5">
    <location>
        <begin position="450"/>
        <end position="470"/>
    </location>
</feature>
<evidence type="ECO:0000256" key="1">
    <source>
        <dbReference type="ARBA" id="ARBA00004141"/>
    </source>
</evidence>
<dbReference type="PANTHER" id="PTHR10924:SF8">
    <property type="entry name" value="MFS DOMAIN-CONTAINING PROTEIN-RELATED"/>
    <property type="match status" value="1"/>
</dbReference>